<dbReference type="PROSITE" id="PS51257">
    <property type="entry name" value="PROKAR_LIPOPROTEIN"/>
    <property type="match status" value="1"/>
</dbReference>
<sequence>MKIKKIGLLLGGFVALATPLLAISCKQENKLLFSVNEPWFGNKEHKFFNKILEKYQEARKNKVEMDIKYIAENNDLVSVLKKGTSNIGVITTPLYVLQENQNSNILPIIQTLTRAFKFDKNFNDKYSNGMEDDKLRQIAKNAQELFEAKPYTQWTNDEYKWNGNIYEHFYANENELVEHYRGLIMIHGTENERNAIKKAWDEKDWNSFRNFGLITGKQTSGSKYILQEQLFRKHFNLEGNKFTSFAEDKLQNADKYTIDKARNIGKGSLKKFHIVFDELASFAYTNNKKGNLYTPEDNDSKIEFLTATEPLKYNIIAVDKRAFNDQEINDLKNIIINVWREKQDDYGPTVGFNGYKTINDHVEEVINPYNEIFN</sequence>
<name>A0ABZ2AH89_9BACT</name>
<proteinExistence type="predicted"/>
<dbReference type="Gene3D" id="3.40.190.180">
    <property type="entry name" value="Cypl, domain I"/>
    <property type="match status" value="1"/>
</dbReference>
<keyword evidence="2" id="KW-1185">Reference proteome</keyword>
<dbReference type="InterPro" id="IPR010592">
    <property type="entry name" value="CypI"/>
</dbReference>
<dbReference type="EMBL" id="CP143578">
    <property type="protein sequence ID" value="WVN21405.1"/>
    <property type="molecule type" value="Genomic_DNA"/>
</dbReference>
<reference evidence="1" key="1">
    <citation type="submission" date="2024-01" db="EMBL/GenBank/DDBJ databases">
        <title>Complete genome sequence of Mycoplasma gateae strain 3700.</title>
        <authorList>
            <person name="Spergser J."/>
        </authorList>
    </citation>
    <scope>NUCLEOTIDE SEQUENCE [LARGE SCALE GENOMIC DNA]</scope>
    <source>
        <strain evidence="1">3700</strain>
    </source>
</reference>
<dbReference type="RefSeq" id="WP_330463443.1">
    <property type="nucleotide sequence ID" value="NZ_CP143578.1"/>
</dbReference>
<dbReference type="Proteomes" id="UP001431935">
    <property type="component" value="Chromosome"/>
</dbReference>
<dbReference type="InterPro" id="IPR043099">
    <property type="entry name" value="CypI_dom_I"/>
</dbReference>
<protein>
    <submittedName>
        <fullName evidence="1">Alkylphosphonate ABC transporter substrate-binidng protein</fullName>
    </submittedName>
</protein>
<gene>
    <name evidence="1" type="ORF">V2E26_00115</name>
</gene>
<dbReference type="Gene3D" id="3.40.190.190">
    <property type="entry name" value="CypI, domain 2"/>
    <property type="match status" value="1"/>
</dbReference>
<dbReference type="InterPro" id="IPR043100">
    <property type="entry name" value="CypI_dom_II"/>
</dbReference>
<evidence type="ECO:0000313" key="2">
    <source>
        <dbReference type="Proteomes" id="UP001431935"/>
    </source>
</evidence>
<dbReference type="NCBIfam" id="NF045838">
    <property type="entry name" value="MG289_thiam_LP"/>
    <property type="match status" value="1"/>
</dbReference>
<accession>A0ABZ2AH89</accession>
<organism evidence="1 2">
    <name type="scientific">Metamycoplasma gateae</name>
    <dbReference type="NCBI Taxonomy" id="35769"/>
    <lineage>
        <taxon>Bacteria</taxon>
        <taxon>Bacillati</taxon>
        <taxon>Mycoplasmatota</taxon>
        <taxon>Mycoplasmoidales</taxon>
        <taxon>Metamycoplasmataceae</taxon>
        <taxon>Metamycoplasma</taxon>
    </lineage>
</organism>
<evidence type="ECO:0000313" key="1">
    <source>
        <dbReference type="EMBL" id="WVN21405.1"/>
    </source>
</evidence>
<dbReference type="Pfam" id="PF06646">
    <property type="entry name" value="CypI"/>
    <property type="match status" value="1"/>
</dbReference>